<dbReference type="InterPro" id="IPR045851">
    <property type="entry name" value="AMP-bd_C_sf"/>
</dbReference>
<dbReference type="PANTHER" id="PTHR43201:SF5">
    <property type="entry name" value="MEDIUM-CHAIN ACYL-COA LIGASE ACSF2, MITOCHONDRIAL"/>
    <property type="match status" value="1"/>
</dbReference>
<evidence type="ECO:0000256" key="5">
    <source>
        <dbReference type="ARBA" id="ARBA00039638"/>
    </source>
</evidence>
<dbReference type="GO" id="GO:0006631">
    <property type="term" value="P:fatty acid metabolic process"/>
    <property type="evidence" value="ECO:0007669"/>
    <property type="project" value="TreeGrafter"/>
</dbReference>
<reference evidence="10" key="1">
    <citation type="submission" date="2021-10" db="EMBL/GenBank/DDBJ databases">
        <title>Tropical sea cucumber genome reveals ecological adaptation and Cuvierian tubules defense mechanism.</title>
        <authorList>
            <person name="Chen T."/>
        </authorList>
    </citation>
    <scope>NUCLEOTIDE SEQUENCE</scope>
    <source>
        <strain evidence="10">Nanhai2018</strain>
        <tissue evidence="10">Muscle</tissue>
    </source>
</reference>
<keyword evidence="2" id="KW-0436">Ligase</keyword>
<comment type="catalytic activity">
    <reaction evidence="6">
        <text>octanoate + ATP + CoA = octanoyl-CoA + AMP + diphosphate</text>
        <dbReference type="Rhea" id="RHEA:33631"/>
        <dbReference type="ChEBI" id="CHEBI:25646"/>
        <dbReference type="ChEBI" id="CHEBI:30616"/>
        <dbReference type="ChEBI" id="CHEBI:33019"/>
        <dbReference type="ChEBI" id="CHEBI:57287"/>
        <dbReference type="ChEBI" id="CHEBI:57386"/>
        <dbReference type="ChEBI" id="CHEBI:456215"/>
    </reaction>
</comment>
<evidence type="ECO:0000256" key="1">
    <source>
        <dbReference type="ARBA" id="ARBA00006432"/>
    </source>
</evidence>
<dbReference type="Gene3D" id="3.30.300.30">
    <property type="match status" value="1"/>
</dbReference>
<evidence type="ECO:0000256" key="7">
    <source>
        <dbReference type="ARBA" id="ARBA00048277"/>
    </source>
</evidence>
<evidence type="ECO:0000313" key="11">
    <source>
        <dbReference type="Proteomes" id="UP001152320"/>
    </source>
</evidence>
<feature type="domain" description="AMP-binding enzyme C-terminal" evidence="9">
    <location>
        <begin position="506"/>
        <end position="581"/>
    </location>
</feature>
<dbReference type="EMBL" id="JAIZAY010000015">
    <property type="protein sequence ID" value="KAJ8027769.1"/>
    <property type="molecule type" value="Genomic_DNA"/>
</dbReference>
<evidence type="ECO:0000259" key="8">
    <source>
        <dbReference type="Pfam" id="PF00501"/>
    </source>
</evidence>
<name>A0A9Q1BJR8_HOLLE</name>
<keyword evidence="11" id="KW-1185">Reference proteome</keyword>
<dbReference type="PROSITE" id="PS00455">
    <property type="entry name" value="AMP_BINDING"/>
    <property type="match status" value="1"/>
</dbReference>
<evidence type="ECO:0000313" key="10">
    <source>
        <dbReference type="EMBL" id="KAJ8027769.1"/>
    </source>
</evidence>
<dbReference type="Proteomes" id="UP001152320">
    <property type="component" value="Chromosome 15"/>
</dbReference>
<dbReference type="SUPFAM" id="SSF56801">
    <property type="entry name" value="Acetyl-CoA synthetase-like"/>
    <property type="match status" value="1"/>
</dbReference>
<comment type="catalytic activity">
    <reaction evidence="7">
        <text>a medium-chain fatty acid + ATP + CoA = a medium-chain fatty acyl-CoA + AMP + diphosphate</text>
        <dbReference type="Rhea" id="RHEA:48340"/>
        <dbReference type="ChEBI" id="CHEBI:30616"/>
        <dbReference type="ChEBI" id="CHEBI:33019"/>
        <dbReference type="ChEBI" id="CHEBI:57287"/>
        <dbReference type="ChEBI" id="CHEBI:59558"/>
        <dbReference type="ChEBI" id="CHEBI:90546"/>
        <dbReference type="ChEBI" id="CHEBI:456215"/>
        <dbReference type="EC" id="6.2.1.2"/>
    </reaction>
</comment>
<dbReference type="Gene3D" id="3.40.50.12780">
    <property type="entry name" value="N-terminal domain of ligase-like"/>
    <property type="match status" value="1"/>
</dbReference>
<protein>
    <recommendedName>
        <fullName evidence="5">Medium-chain acyl-CoA ligase ACSF2, mitochondrial</fullName>
        <ecNumber evidence="4">6.2.1.2</ecNumber>
    </recommendedName>
</protein>
<proteinExistence type="inferred from homology"/>
<organism evidence="10 11">
    <name type="scientific">Holothuria leucospilota</name>
    <name type="common">Black long sea cucumber</name>
    <name type="synonym">Mertensiothuria leucospilota</name>
    <dbReference type="NCBI Taxonomy" id="206669"/>
    <lineage>
        <taxon>Eukaryota</taxon>
        <taxon>Metazoa</taxon>
        <taxon>Echinodermata</taxon>
        <taxon>Eleutherozoa</taxon>
        <taxon>Echinozoa</taxon>
        <taxon>Holothuroidea</taxon>
        <taxon>Aspidochirotacea</taxon>
        <taxon>Aspidochirotida</taxon>
        <taxon>Holothuriidae</taxon>
        <taxon>Holothuria</taxon>
    </lineage>
</organism>
<dbReference type="PANTHER" id="PTHR43201">
    <property type="entry name" value="ACYL-COA SYNTHETASE"/>
    <property type="match status" value="1"/>
</dbReference>
<accession>A0A9Q1BJR8</accession>
<comment type="similarity">
    <text evidence="1">Belongs to the ATP-dependent AMP-binding enzyme family.</text>
</comment>
<dbReference type="EC" id="6.2.1.2" evidence="4"/>
<comment type="caution">
    <text evidence="10">The sequence shown here is derived from an EMBL/GenBank/DDBJ whole genome shotgun (WGS) entry which is preliminary data.</text>
</comment>
<dbReference type="InterPro" id="IPR000873">
    <property type="entry name" value="AMP-dep_synth/lig_dom"/>
</dbReference>
<comment type="function">
    <text evidence="3">Acyl-CoA synthases catalyze the initial reaction in fatty acid metabolism, by forming a thioester with CoA. Has some preference toward medium-chain substrates. Plays a role in adipocyte differentiation.</text>
</comment>
<evidence type="ECO:0000256" key="2">
    <source>
        <dbReference type="ARBA" id="ARBA00022598"/>
    </source>
</evidence>
<dbReference type="Pfam" id="PF00501">
    <property type="entry name" value="AMP-binding"/>
    <property type="match status" value="1"/>
</dbReference>
<dbReference type="FunFam" id="3.30.300.30:FF:000008">
    <property type="entry name" value="2,3-dihydroxybenzoate-AMP ligase"/>
    <property type="match status" value="1"/>
</dbReference>
<dbReference type="InterPro" id="IPR042099">
    <property type="entry name" value="ANL_N_sf"/>
</dbReference>
<evidence type="ECO:0000256" key="4">
    <source>
        <dbReference type="ARBA" id="ARBA00039009"/>
    </source>
</evidence>
<sequence>MAAVLWRRGWRNFKEVPVLAMGFQSKPISSSSSLRTEKLTKSYVHNPSLFKFPGKTVGQTLEATAAAHPNKEALVFCREGIRKTYEEFLYDVRQAAAGFISVGVNRGDRLAIWGTNSYDWVVTQFASFHIGAILVNINPAYRSAEFNYSMNKVGVKAIVSAPSFKTSDYYAMLTENCPELEDSQPGQLKSKGIPSLETVIMMGKNNLKGTYNFDDVKLNGKAEDFQKLKQIHEDLNFDDPINIQFTSGTTGFPKGCTLTHHTILNNAFSIGYQLGFNEKQEGRICLPIPLYHAFASIGGTITSVVYPAASICPSPTFDPEATMEAIDKERVTVIFGTPTIYVQILNHPKFNEYNYDSLTTGLMGGSPCPPELIKQFIENMGADEIMITNVLLQTQIIVCGECCNNDCYDTKVRQVKPKINFSQLKVVDPETKKIVPINTQGEICSRGYNVMLKYWEDEEKTREALDESGWYYTGDLGVLDEEGRLKITGRSKDMIIRGGENIFPVEIENLLLEHPKVENVQVVGIPHEGWGEEVCACIKVKDGQTATKDEIIEFCKGKITHFKVPAHVVFMDSFPLTVTFKVKKFELREIAAKMVAEK</sequence>
<dbReference type="Pfam" id="PF13193">
    <property type="entry name" value="AMP-binding_C"/>
    <property type="match status" value="1"/>
</dbReference>
<dbReference type="InterPro" id="IPR025110">
    <property type="entry name" value="AMP-bd_C"/>
</dbReference>
<gene>
    <name evidence="10" type="ORF">HOLleu_29817</name>
</gene>
<evidence type="ECO:0000256" key="3">
    <source>
        <dbReference type="ARBA" id="ARBA00037247"/>
    </source>
</evidence>
<dbReference type="GO" id="GO:0031956">
    <property type="term" value="F:medium-chain fatty acid-CoA ligase activity"/>
    <property type="evidence" value="ECO:0007669"/>
    <property type="project" value="UniProtKB-EC"/>
</dbReference>
<dbReference type="InterPro" id="IPR020845">
    <property type="entry name" value="AMP-binding_CS"/>
</dbReference>
<evidence type="ECO:0000256" key="6">
    <source>
        <dbReference type="ARBA" id="ARBA00047319"/>
    </source>
</evidence>
<dbReference type="AlphaFoldDB" id="A0A9Q1BJR8"/>
<feature type="domain" description="AMP-dependent synthetase/ligase" evidence="8">
    <location>
        <begin position="61"/>
        <end position="455"/>
    </location>
</feature>
<evidence type="ECO:0000259" key="9">
    <source>
        <dbReference type="Pfam" id="PF13193"/>
    </source>
</evidence>
<dbReference type="OrthoDB" id="10253115at2759"/>